<reference evidence="4" key="1">
    <citation type="submission" date="2019-08" db="EMBL/GenBank/DDBJ databases">
        <title>Reference gene set and small RNA set construction with multiple tissues from Davidia involucrata Baill.</title>
        <authorList>
            <person name="Yang H."/>
            <person name="Zhou C."/>
            <person name="Li G."/>
            <person name="Wang J."/>
            <person name="Gao P."/>
            <person name="Wang M."/>
            <person name="Wang R."/>
            <person name="Zhao Y."/>
        </authorList>
    </citation>
    <scope>NUCLEOTIDE SEQUENCE</scope>
    <source>
        <tissue evidence="4">Mixed with DoveR01_LX</tissue>
    </source>
</reference>
<dbReference type="GO" id="GO:0022625">
    <property type="term" value="C:cytosolic large ribosomal subunit"/>
    <property type="evidence" value="ECO:0007669"/>
    <property type="project" value="TreeGrafter"/>
</dbReference>
<evidence type="ECO:0000256" key="2">
    <source>
        <dbReference type="ARBA" id="ARBA00022980"/>
    </source>
</evidence>
<dbReference type="GO" id="GO:0002181">
    <property type="term" value="P:cytoplasmic translation"/>
    <property type="evidence" value="ECO:0007669"/>
    <property type="project" value="TreeGrafter"/>
</dbReference>
<protein>
    <submittedName>
        <fullName evidence="4">Putative 60S ribosomal protein L9-like</fullName>
    </submittedName>
</protein>
<keyword evidence="2 4" id="KW-0689">Ribosomal protein</keyword>
<comment type="similarity">
    <text evidence="1">Belongs to the universal ribosomal protein uL6 family.</text>
</comment>
<gene>
    <name evidence="4" type="ORF">Din_006062</name>
</gene>
<dbReference type="GO" id="GO:0019843">
    <property type="term" value="F:rRNA binding"/>
    <property type="evidence" value="ECO:0007669"/>
    <property type="project" value="InterPro"/>
</dbReference>
<sequence length="113" mass="13044">MNSKETMKNVNLDFQLITDEATRKKKLKIDVWFGSRKTTTTIYTVLSHVENLINGVIKGYRYKMQFVYTHFPINAGICNYLGEKNVRKAEICNFLVLVGMKIKLGKILGLLRL</sequence>
<dbReference type="PANTHER" id="PTHR11655">
    <property type="entry name" value="60S/50S RIBOSOMAL PROTEIN L6/L9"/>
    <property type="match status" value="1"/>
</dbReference>
<proteinExistence type="inferred from homology"/>
<evidence type="ECO:0000256" key="1">
    <source>
        <dbReference type="ARBA" id="ARBA00009356"/>
    </source>
</evidence>
<dbReference type="EMBL" id="GHES01006062">
    <property type="protein sequence ID" value="MPA36621.1"/>
    <property type="molecule type" value="Transcribed_RNA"/>
</dbReference>
<accession>A0A5B6YXX6</accession>
<organism evidence="4">
    <name type="scientific">Davidia involucrata</name>
    <name type="common">Dove tree</name>
    <dbReference type="NCBI Taxonomy" id="16924"/>
    <lineage>
        <taxon>Eukaryota</taxon>
        <taxon>Viridiplantae</taxon>
        <taxon>Streptophyta</taxon>
        <taxon>Embryophyta</taxon>
        <taxon>Tracheophyta</taxon>
        <taxon>Spermatophyta</taxon>
        <taxon>Magnoliopsida</taxon>
        <taxon>eudicotyledons</taxon>
        <taxon>Gunneridae</taxon>
        <taxon>Pentapetalae</taxon>
        <taxon>asterids</taxon>
        <taxon>Cornales</taxon>
        <taxon>Nyssaceae</taxon>
        <taxon>Davidia</taxon>
    </lineage>
</organism>
<dbReference type="SUPFAM" id="SSF56053">
    <property type="entry name" value="Ribosomal protein L6"/>
    <property type="match status" value="1"/>
</dbReference>
<keyword evidence="3" id="KW-0687">Ribonucleoprotein</keyword>
<dbReference type="GO" id="GO:0003735">
    <property type="term" value="F:structural constituent of ribosome"/>
    <property type="evidence" value="ECO:0007669"/>
    <property type="project" value="InterPro"/>
</dbReference>
<dbReference type="AlphaFoldDB" id="A0A5B6YXX6"/>
<dbReference type="InterPro" id="IPR000702">
    <property type="entry name" value="Ribosomal_uL6-like"/>
</dbReference>
<evidence type="ECO:0000313" key="4">
    <source>
        <dbReference type="EMBL" id="MPA36621.1"/>
    </source>
</evidence>
<name>A0A5B6YXX6_DAVIN</name>
<dbReference type="Gene3D" id="3.90.930.12">
    <property type="entry name" value="Ribosomal protein L6, alpha-beta domain"/>
    <property type="match status" value="2"/>
</dbReference>
<dbReference type="PANTHER" id="PTHR11655:SF16">
    <property type="entry name" value="60S RIBOSOMAL PROTEIN L9"/>
    <property type="match status" value="1"/>
</dbReference>
<dbReference type="InterPro" id="IPR036789">
    <property type="entry name" value="Ribosomal_uL6-like_a/b-dom_sf"/>
</dbReference>
<evidence type="ECO:0000256" key="3">
    <source>
        <dbReference type="ARBA" id="ARBA00023274"/>
    </source>
</evidence>